<evidence type="ECO:0000256" key="7">
    <source>
        <dbReference type="ARBA" id="ARBA00066330"/>
    </source>
</evidence>
<feature type="binding site" evidence="9">
    <location>
        <position position="241"/>
    </location>
    <ligand>
        <name>Mg(2+)</name>
        <dbReference type="ChEBI" id="CHEBI:18420"/>
    </ligand>
</feature>
<dbReference type="InterPro" id="IPR005845">
    <property type="entry name" value="A-D-PHexomutase_a/b/a-II"/>
</dbReference>
<evidence type="ECO:0000256" key="8">
    <source>
        <dbReference type="ARBA" id="ARBA00068193"/>
    </source>
</evidence>
<dbReference type="InterPro" id="IPR005844">
    <property type="entry name" value="A-D-PHexomutase_a/b/a-I"/>
</dbReference>
<evidence type="ECO:0000256" key="10">
    <source>
        <dbReference type="RuleBase" id="RU004326"/>
    </source>
</evidence>
<evidence type="ECO:0000256" key="3">
    <source>
        <dbReference type="ARBA" id="ARBA00022723"/>
    </source>
</evidence>
<evidence type="ECO:0000256" key="9">
    <source>
        <dbReference type="HAMAP-Rule" id="MF_01554"/>
    </source>
</evidence>
<dbReference type="InterPro" id="IPR050060">
    <property type="entry name" value="Phosphoglucosamine_mutase"/>
</dbReference>
<feature type="modified residue" description="Phosphoserine" evidence="9">
    <location>
        <position position="101"/>
    </location>
</feature>
<dbReference type="GO" id="GO:0004615">
    <property type="term" value="F:phosphomannomutase activity"/>
    <property type="evidence" value="ECO:0007669"/>
    <property type="project" value="TreeGrafter"/>
</dbReference>
<feature type="domain" description="Alpha-D-phosphohexomutase C-terminal" evidence="12">
    <location>
        <begin position="379"/>
        <end position="447"/>
    </location>
</feature>
<dbReference type="Pfam" id="PF02878">
    <property type="entry name" value="PGM_PMM_I"/>
    <property type="match status" value="1"/>
</dbReference>
<dbReference type="EC" id="5.4.2.10" evidence="7 9"/>
<dbReference type="Pfam" id="PF00408">
    <property type="entry name" value="PGM_PMM_IV"/>
    <property type="match status" value="1"/>
</dbReference>
<keyword evidence="3 9" id="KW-0479">Metal-binding</keyword>
<dbReference type="EMBL" id="DYVE01000066">
    <property type="protein sequence ID" value="HJG27506.1"/>
    <property type="molecule type" value="Genomic_DNA"/>
</dbReference>
<organism evidence="16 17">
    <name type="scientific">Subdoligranulum variabile</name>
    <dbReference type="NCBI Taxonomy" id="214851"/>
    <lineage>
        <taxon>Bacteria</taxon>
        <taxon>Bacillati</taxon>
        <taxon>Bacillota</taxon>
        <taxon>Clostridia</taxon>
        <taxon>Eubacteriales</taxon>
        <taxon>Oscillospiraceae</taxon>
        <taxon>Subdoligranulum</taxon>
    </lineage>
</organism>
<evidence type="ECO:0000256" key="2">
    <source>
        <dbReference type="ARBA" id="ARBA00022553"/>
    </source>
</evidence>
<dbReference type="GO" id="GO:0005975">
    <property type="term" value="P:carbohydrate metabolic process"/>
    <property type="evidence" value="ECO:0007669"/>
    <property type="project" value="InterPro"/>
</dbReference>
<dbReference type="FunFam" id="3.40.120.10:FF:000002">
    <property type="entry name" value="Phosphoglucosamine mutase"/>
    <property type="match status" value="1"/>
</dbReference>
<comment type="catalytic activity">
    <reaction evidence="6 9 11">
        <text>alpha-D-glucosamine 1-phosphate = D-glucosamine 6-phosphate</text>
        <dbReference type="Rhea" id="RHEA:23424"/>
        <dbReference type="ChEBI" id="CHEBI:58516"/>
        <dbReference type="ChEBI" id="CHEBI:58725"/>
        <dbReference type="EC" id="5.4.2.10"/>
    </reaction>
</comment>
<dbReference type="InterPro" id="IPR005846">
    <property type="entry name" value="A-D-PHexomutase_a/b/a-III"/>
</dbReference>
<dbReference type="GO" id="GO:0006048">
    <property type="term" value="P:UDP-N-acetylglucosamine biosynthetic process"/>
    <property type="evidence" value="ECO:0007669"/>
    <property type="project" value="TreeGrafter"/>
</dbReference>
<dbReference type="AlphaFoldDB" id="A0A921LMH0"/>
<gene>
    <name evidence="9 16" type="primary">glmM</name>
    <name evidence="16" type="ORF">K8V20_02510</name>
</gene>
<dbReference type="InterPro" id="IPR016066">
    <property type="entry name" value="A-D-PHexomutase_CS"/>
</dbReference>
<dbReference type="InterPro" id="IPR005843">
    <property type="entry name" value="A-D-PHexomutase_C"/>
</dbReference>
<dbReference type="PANTHER" id="PTHR42946">
    <property type="entry name" value="PHOSPHOHEXOSE MUTASE"/>
    <property type="match status" value="1"/>
</dbReference>
<dbReference type="Pfam" id="PF02879">
    <property type="entry name" value="PGM_PMM_II"/>
    <property type="match status" value="1"/>
</dbReference>
<dbReference type="InterPro" id="IPR016055">
    <property type="entry name" value="A-D-PHexomutase_a/b/a-I/II/III"/>
</dbReference>
<comment type="similarity">
    <text evidence="1 9 10">Belongs to the phosphohexose mutase family.</text>
</comment>
<comment type="cofactor">
    <cofactor evidence="9">
        <name>Mg(2+)</name>
        <dbReference type="ChEBI" id="CHEBI:18420"/>
    </cofactor>
    <text evidence="9">Binds 1 Mg(2+) ion per subunit.</text>
</comment>
<evidence type="ECO:0000259" key="15">
    <source>
        <dbReference type="Pfam" id="PF02880"/>
    </source>
</evidence>
<dbReference type="Gene3D" id="3.40.120.10">
    <property type="entry name" value="Alpha-D-Glucose-1,6-Bisphosphate, subunit A, domain 3"/>
    <property type="match status" value="3"/>
</dbReference>
<dbReference type="NCBIfam" id="TIGR01455">
    <property type="entry name" value="glmM"/>
    <property type="match status" value="1"/>
</dbReference>
<feature type="active site" description="Phosphoserine intermediate" evidence="9">
    <location>
        <position position="101"/>
    </location>
</feature>
<evidence type="ECO:0000313" key="17">
    <source>
        <dbReference type="Proteomes" id="UP000782880"/>
    </source>
</evidence>
<dbReference type="PROSITE" id="PS00710">
    <property type="entry name" value="PGM_PMM"/>
    <property type="match status" value="1"/>
</dbReference>
<dbReference type="InterPro" id="IPR006352">
    <property type="entry name" value="GlmM_bact"/>
</dbReference>
<accession>A0A921LMH0</accession>
<evidence type="ECO:0000256" key="6">
    <source>
        <dbReference type="ARBA" id="ARBA00050364"/>
    </source>
</evidence>
<evidence type="ECO:0000259" key="14">
    <source>
        <dbReference type="Pfam" id="PF02879"/>
    </source>
</evidence>
<keyword evidence="4 9" id="KW-0460">Magnesium</keyword>
<dbReference type="FunFam" id="3.30.310.50:FF:000001">
    <property type="entry name" value="Phosphoglucosamine mutase"/>
    <property type="match status" value="1"/>
</dbReference>
<dbReference type="CDD" id="cd05802">
    <property type="entry name" value="GlmM"/>
    <property type="match status" value="1"/>
</dbReference>
<dbReference type="InterPro" id="IPR036900">
    <property type="entry name" value="A-D-PHexomutase_C_sf"/>
</dbReference>
<name>A0A921LMH0_9FIRM</name>
<protein>
    <recommendedName>
        <fullName evidence="8 9">Phosphoglucosamine mutase</fullName>
        <ecNumber evidence="7 9">5.4.2.10</ecNumber>
    </recommendedName>
</protein>
<dbReference type="HAMAP" id="MF_01554_B">
    <property type="entry name" value="GlmM_B"/>
    <property type="match status" value="1"/>
</dbReference>
<feature type="binding site" evidence="9">
    <location>
        <position position="245"/>
    </location>
    <ligand>
        <name>Mg(2+)</name>
        <dbReference type="ChEBI" id="CHEBI:18420"/>
    </ligand>
</feature>
<feature type="binding site" description="via phosphate group" evidence="9">
    <location>
        <position position="101"/>
    </location>
    <ligand>
        <name>Mg(2+)</name>
        <dbReference type="ChEBI" id="CHEBI:18420"/>
    </ligand>
</feature>
<keyword evidence="2 9" id="KW-0597">Phosphoprotein</keyword>
<dbReference type="GO" id="GO:0000287">
    <property type="term" value="F:magnesium ion binding"/>
    <property type="evidence" value="ECO:0007669"/>
    <property type="project" value="UniProtKB-UniRule"/>
</dbReference>
<evidence type="ECO:0000256" key="4">
    <source>
        <dbReference type="ARBA" id="ARBA00022842"/>
    </source>
</evidence>
<dbReference type="Gene3D" id="3.30.310.50">
    <property type="entry name" value="Alpha-D-phosphohexomutase, C-terminal domain"/>
    <property type="match status" value="1"/>
</dbReference>
<dbReference type="SUPFAM" id="SSF53738">
    <property type="entry name" value="Phosphoglucomutase, first 3 domains"/>
    <property type="match status" value="3"/>
</dbReference>
<evidence type="ECO:0000256" key="11">
    <source>
        <dbReference type="RuleBase" id="RU004327"/>
    </source>
</evidence>
<dbReference type="SUPFAM" id="SSF55957">
    <property type="entry name" value="Phosphoglucomutase, C-terminal domain"/>
    <property type="match status" value="1"/>
</dbReference>
<comment type="function">
    <text evidence="9 11">Catalyzes the conversion of glucosamine-6-phosphate to glucosamine-1-phosphate.</text>
</comment>
<proteinExistence type="inferred from homology"/>
<evidence type="ECO:0000256" key="1">
    <source>
        <dbReference type="ARBA" id="ARBA00010231"/>
    </source>
</evidence>
<dbReference type="FunFam" id="3.40.120.10:FF:000001">
    <property type="entry name" value="Phosphoglucosamine mutase"/>
    <property type="match status" value="1"/>
</dbReference>
<dbReference type="InterPro" id="IPR005841">
    <property type="entry name" value="Alpha-D-phosphohexomutase_SF"/>
</dbReference>
<comment type="PTM">
    <text evidence="9">Activated by phosphorylation.</text>
</comment>
<dbReference type="GO" id="GO:0008966">
    <property type="term" value="F:phosphoglucosamine mutase activity"/>
    <property type="evidence" value="ECO:0007669"/>
    <property type="project" value="UniProtKB-UniRule"/>
</dbReference>
<dbReference type="PANTHER" id="PTHR42946:SF1">
    <property type="entry name" value="PHOSPHOGLUCOMUTASE (ALPHA-D-GLUCOSE-1,6-BISPHOSPHATE-DEPENDENT)"/>
    <property type="match status" value="1"/>
</dbReference>
<keyword evidence="5 9" id="KW-0413">Isomerase</keyword>
<sequence length="456" mass="49063">MGKLFGTDGVRGVAGKDLTCELALQIGRGTAAVLTQLDGHRPKILIGKDTRVSGDMLESTLAAGLCSVGADVELLGVIPTPGVAYLVRKYHADAGIMISASHNPMEFNGIKIFKGDGYKLPDEVENQIEAHVFNNCADIRLAEGADIGRIHMCRTGLNDYVDFLQEHIDADLTGLKVLFDCANGASAAVAQQLFPRLGCECGFMGTLQDGLTVNDGCGSTHLEAMEAAVRKDGYDCGIAFDGDADRCLACDETGAEMDGDKIIALVGADMKERGRLDGNTVVVTVMSNLGFMKHMEALGIETARTAVGDRYVLEEMRARGYAIGGEQSGHVIFLHHSTTGDGELTAGKLLKVLARKKAENPATKMSDLNAVYTKFPQVLINLVANKEQKQAYKEDEYIAGFIESQQQSLMGMGRVLVRVSGTEPKIRVMVEGEDQAAIQTSAERIADMIRQRILDK</sequence>
<dbReference type="Proteomes" id="UP000782880">
    <property type="component" value="Unassembled WGS sequence"/>
</dbReference>
<comment type="caution">
    <text evidence="16">The sequence shown here is derived from an EMBL/GenBank/DDBJ whole genome shotgun (WGS) entry which is preliminary data.</text>
</comment>
<evidence type="ECO:0000256" key="5">
    <source>
        <dbReference type="ARBA" id="ARBA00023235"/>
    </source>
</evidence>
<dbReference type="PRINTS" id="PR00509">
    <property type="entry name" value="PGMPMM"/>
</dbReference>
<dbReference type="GO" id="GO:0009252">
    <property type="term" value="P:peptidoglycan biosynthetic process"/>
    <property type="evidence" value="ECO:0007669"/>
    <property type="project" value="TreeGrafter"/>
</dbReference>
<evidence type="ECO:0000313" key="16">
    <source>
        <dbReference type="EMBL" id="HJG27506.1"/>
    </source>
</evidence>
<reference evidence="16" key="1">
    <citation type="journal article" date="2021" name="PeerJ">
        <title>Extensive microbial diversity within the chicken gut microbiome revealed by metagenomics and culture.</title>
        <authorList>
            <person name="Gilroy R."/>
            <person name="Ravi A."/>
            <person name="Getino M."/>
            <person name="Pursley I."/>
            <person name="Horton D.L."/>
            <person name="Alikhan N.F."/>
            <person name="Baker D."/>
            <person name="Gharbi K."/>
            <person name="Hall N."/>
            <person name="Watson M."/>
            <person name="Adriaenssens E.M."/>
            <person name="Foster-Nyarko E."/>
            <person name="Jarju S."/>
            <person name="Secka A."/>
            <person name="Antonio M."/>
            <person name="Oren A."/>
            <person name="Chaudhuri R.R."/>
            <person name="La Ragione R."/>
            <person name="Hildebrand F."/>
            <person name="Pallen M.J."/>
        </authorList>
    </citation>
    <scope>NUCLEOTIDE SEQUENCE</scope>
    <source>
        <strain evidence="16">ChiBcec21-2208</strain>
    </source>
</reference>
<evidence type="ECO:0000259" key="13">
    <source>
        <dbReference type="Pfam" id="PF02878"/>
    </source>
</evidence>
<feature type="domain" description="Alpha-D-phosphohexomutase alpha/beta/alpha" evidence="15">
    <location>
        <begin position="258"/>
        <end position="359"/>
    </location>
</feature>
<dbReference type="Pfam" id="PF02880">
    <property type="entry name" value="PGM_PMM_III"/>
    <property type="match status" value="1"/>
</dbReference>
<dbReference type="GO" id="GO:0005829">
    <property type="term" value="C:cytosol"/>
    <property type="evidence" value="ECO:0007669"/>
    <property type="project" value="TreeGrafter"/>
</dbReference>
<feature type="domain" description="Alpha-D-phosphohexomutase alpha/beta/alpha" evidence="13">
    <location>
        <begin position="3"/>
        <end position="135"/>
    </location>
</feature>
<feature type="domain" description="Alpha-D-phosphohexomutase alpha/beta/alpha" evidence="14">
    <location>
        <begin position="159"/>
        <end position="254"/>
    </location>
</feature>
<feature type="binding site" evidence="9">
    <location>
        <position position="243"/>
    </location>
    <ligand>
        <name>Mg(2+)</name>
        <dbReference type="ChEBI" id="CHEBI:18420"/>
    </ligand>
</feature>
<evidence type="ECO:0000259" key="12">
    <source>
        <dbReference type="Pfam" id="PF00408"/>
    </source>
</evidence>
<reference evidence="16" key="2">
    <citation type="submission" date="2021-09" db="EMBL/GenBank/DDBJ databases">
        <authorList>
            <person name="Gilroy R."/>
        </authorList>
    </citation>
    <scope>NUCLEOTIDE SEQUENCE</scope>
    <source>
        <strain evidence="16">ChiBcec21-2208</strain>
    </source>
</reference>